<evidence type="ECO:0000313" key="1">
    <source>
        <dbReference type="EMBL" id="MFC4955536.1"/>
    </source>
</evidence>
<comment type="caution">
    <text evidence="1">The sequence shown here is derived from an EMBL/GenBank/DDBJ whole genome shotgun (WGS) entry which is preliminary data.</text>
</comment>
<name>A0ABV9UFQ3_9ACTN</name>
<evidence type="ECO:0000313" key="2">
    <source>
        <dbReference type="Proteomes" id="UP001595834"/>
    </source>
</evidence>
<keyword evidence="2" id="KW-1185">Reference proteome</keyword>
<dbReference type="InterPro" id="IPR013381">
    <property type="entry name" value="CRISPR-assoc_prot_Cse1"/>
</dbReference>
<dbReference type="InterPro" id="IPR013382">
    <property type="entry name" value="CRISPR-assoc_prot_Cse2"/>
</dbReference>
<dbReference type="Gene3D" id="1.10.132.100">
    <property type="match status" value="1"/>
</dbReference>
<protein>
    <submittedName>
        <fullName evidence="1">Type I-E CRISPR-associated protein Cse1/CasA</fullName>
    </submittedName>
</protein>
<sequence>MTPLEFFEQAEDLPALAYNSPGAGVAQWQLLLGLCYATGIHPRNPGEWERWVNDGHDLSEVARRLREPPFDDGRFRLFDPERPPFGQNALLRKHLHEHGYGTAQLVMERTADGAQLADHVHLHDPEPLPLGAAVQAMLTQHHYGLGGRVRAKTDWLGKAFTYGAVGRLTSRVHTLALGKNCADTLRLNLQPTTEPGTFNYSWTDGKTRRTFTGDAADKAGRGVDGPADLYSVLGRSILLQPAVTDQGDIVVTKMLMGAGELLRELGQKWLQDVPLDGKRPLAPSATRALWHQSHALYAAALPNTKDSDLFSRLLTLDRPVQLWTVGLLADQRKPLDWVSDTFPFHGALHLPLLRAATDGAAWATFVDKALQRAAVTARDLIYPNARPEDRPRLLRRFHPGGDVWAQFEEPFHTLLAAIADATVPEAELRAAYAARLVGVARSALTSRLRMLPRSPAARQARVLAAARLERELTARTTPPELKDAAMTLPFPPPAPAVLASTAAATGAGDTSEPPRPSPQMFAHWLAGLVRTADQGMLGMLRRRVDDREARMVAADFAPTREARPAYNLTAHLFARYHQGLPWREPVRLYGSGDVGTVLRGLGTPAGRGPKDPGIKRLFDRVTGAHELPVTALQSVIDRLRTDGRFPPSWSQLARDLSVWDHPEEITQDLWAESFYTPNSRARQGAAT</sequence>
<reference evidence="2" key="1">
    <citation type="journal article" date="2019" name="Int. J. Syst. Evol. Microbiol.">
        <title>The Global Catalogue of Microorganisms (GCM) 10K type strain sequencing project: providing services to taxonomists for standard genome sequencing and annotation.</title>
        <authorList>
            <consortium name="The Broad Institute Genomics Platform"/>
            <consortium name="The Broad Institute Genome Sequencing Center for Infectious Disease"/>
            <person name="Wu L."/>
            <person name="Ma J."/>
        </authorList>
    </citation>
    <scope>NUCLEOTIDE SEQUENCE [LARGE SCALE GENOMIC DNA]</scope>
    <source>
        <strain evidence="2">CCM 7224</strain>
    </source>
</reference>
<organism evidence="1 2">
    <name type="scientific">Streptomyces mauvecolor</name>
    <dbReference type="NCBI Taxonomy" id="58345"/>
    <lineage>
        <taxon>Bacteria</taxon>
        <taxon>Bacillati</taxon>
        <taxon>Actinomycetota</taxon>
        <taxon>Actinomycetes</taxon>
        <taxon>Kitasatosporales</taxon>
        <taxon>Streptomycetaceae</taxon>
        <taxon>Streptomyces</taxon>
    </lineage>
</organism>
<dbReference type="Pfam" id="PF09485">
    <property type="entry name" value="CRISPR_Cse2"/>
    <property type="match status" value="1"/>
</dbReference>
<accession>A0ABV9UFQ3</accession>
<proteinExistence type="predicted"/>
<dbReference type="Pfam" id="PF09481">
    <property type="entry name" value="CRISPR_Cse1"/>
    <property type="match status" value="1"/>
</dbReference>
<gene>
    <name evidence="1" type="ORF">ACFPFX_04405</name>
</gene>
<dbReference type="InterPro" id="IPR038287">
    <property type="entry name" value="Cse2_sf"/>
</dbReference>
<dbReference type="EMBL" id="JBHSIZ010000005">
    <property type="protein sequence ID" value="MFC4955536.1"/>
    <property type="molecule type" value="Genomic_DNA"/>
</dbReference>
<dbReference type="Proteomes" id="UP001595834">
    <property type="component" value="Unassembled WGS sequence"/>
</dbReference>
<dbReference type="Gene3D" id="1.10.520.40">
    <property type="entry name" value="CRISPR-associated protein Cse2"/>
    <property type="match status" value="1"/>
</dbReference>
<dbReference type="RefSeq" id="WP_344370335.1">
    <property type="nucleotide sequence ID" value="NZ_BAAASQ010000001.1"/>
</dbReference>